<accession>A0A2P1NJX5</accession>
<keyword evidence="2" id="KW-1185">Reference proteome</keyword>
<dbReference type="KEGG" id="melm:C7H73_06380"/>
<evidence type="ECO:0000313" key="2">
    <source>
        <dbReference type="Proteomes" id="UP000241829"/>
    </source>
</evidence>
<sequence length="118" mass="12713">MSETVHPCLTCGACCHHYRVEFSVYELASMGGSVPDALAHEVSGNRWRMNGTAARPVRCAALTGLCGQESICSIYEARPGACRQFEMASERCDQARAAHDLPPVQWPVPVPDALPLAA</sequence>
<proteinExistence type="predicted"/>
<dbReference type="InterPro" id="IPR005358">
    <property type="entry name" value="Puta_zinc/iron-chelating_dom"/>
</dbReference>
<dbReference type="AlphaFoldDB" id="A0A2P1NJX5"/>
<dbReference type="OrthoDB" id="196483at2"/>
<dbReference type="Proteomes" id="UP000241829">
    <property type="component" value="Chromosome"/>
</dbReference>
<dbReference type="EMBL" id="CP027792">
    <property type="protein sequence ID" value="AVP57336.1"/>
    <property type="molecule type" value="Genomic_DNA"/>
</dbReference>
<gene>
    <name evidence="1" type="ORF">C7H73_06380</name>
</gene>
<dbReference type="Pfam" id="PF03692">
    <property type="entry name" value="CxxCxxCC"/>
    <property type="match status" value="1"/>
</dbReference>
<protein>
    <submittedName>
        <fullName evidence="1">YkgJ family cysteine cluster protein</fullName>
    </submittedName>
</protein>
<reference evidence="2" key="1">
    <citation type="submission" date="2018-03" db="EMBL/GenBank/DDBJ databases">
        <title>Genome sequencing of Melaminivora sp. strain SC2-7.</title>
        <authorList>
            <person name="Kim S.-J."/>
            <person name="Heo J."/>
            <person name="Ahn J.-H."/>
            <person name="Kwon S.-W."/>
        </authorList>
    </citation>
    <scope>NUCLEOTIDE SEQUENCE [LARGE SCALE GENOMIC DNA]</scope>
    <source>
        <strain evidence="2">SC2-7</strain>
    </source>
</reference>
<dbReference type="RefSeq" id="WP_106845892.1">
    <property type="nucleotide sequence ID" value="NZ_CP027792.1"/>
</dbReference>
<evidence type="ECO:0000313" key="1">
    <source>
        <dbReference type="EMBL" id="AVP57336.1"/>
    </source>
</evidence>
<name>A0A2P1NJX5_9BURK</name>
<organism evidence="1 2">
    <name type="scientific">Pulveribacter suum</name>
    <dbReference type="NCBI Taxonomy" id="2116657"/>
    <lineage>
        <taxon>Bacteria</taxon>
        <taxon>Pseudomonadati</taxon>
        <taxon>Pseudomonadota</taxon>
        <taxon>Betaproteobacteria</taxon>
        <taxon>Burkholderiales</taxon>
        <taxon>Comamonadaceae</taxon>
        <taxon>Pulveribacter</taxon>
    </lineage>
</organism>